<proteinExistence type="predicted"/>
<organism evidence="2 3">
    <name type="scientific">Pseudonocardia adelaidensis</name>
    <dbReference type="NCBI Taxonomy" id="648754"/>
    <lineage>
        <taxon>Bacteria</taxon>
        <taxon>Bacillati</taxon>
        <taxon>Actinomycetota</taxon>
        <taxon>Actinomycetes</taxon>
        <taxon>Pseudonocardiales</taxon>
        <taxon>Pseudonocardiaceae</taxon>
        <taxon>Pseudonocardia</taxon>
    </lineage>
</organism>
<keyword evidence="3" id="KW-1185">Reference proteome</keyword>
<evidence type="ECO:0000313" key="3">
    <source>
        <dbReference type="Proteomes" id="UP001500804"/>
    </source>
</evidence>
<accession>A0ABP9NJ05</accession>
<comment type="caution">
    <text evidence="2">The sequence shown here is derived from an EMBL/GenBank/DDBJ whole genome shotgun (WGS) entry which is preliminary data.</text>
</comment>
<name>A0ABP9NJ05_9PSEU</name>
<protein>
    <submittedName>
        <fullName evidence="2">Uncharacterized protein</fullName>
    </submittedName>
</protein>
<reference evidence="3" key="1">
    <citation type="journal article" date="2019" name="Int. J. Syst. Evol. Microbiol.">
        <title>The Global Catalogue of Microorganisms (GCM) 10K type strain sequencing project: providing services to taxonomists for standard genome sequencing and annotation.</title>
        <authorList>
            <consortium name="The Broad Institute Genomics Platform"/>
            <consortium name="The Broad Institute Genome Sequencing Center for Infectious Disease"/>
            <person name="Wu L."/>
            <person name="Ma J."/>
        </authorList>
    </citation>
    <scope>NUCLEOTIDE SEQUENCE [LARGE SCALE GENOMIC DNA]</scope>
    <source>
        <strain evidence="3">JCM 18302</strain>
    </source>
</reference>
<dbReference type="EMBL" id="BAABJO010000011">
    <property type="protein sequence ID" value="GAA5122532.1"/>
    <property type="molecule type" value="Genomic_DNA"/>
</dbReference>
<feature type="compositionally biased region" description="Basic and acidic residues" evidence="1">
    <location>
        <begin position="7"/>
        <end position="33"/>
    </location>
</feature>
<gene>
    <name evidence="2" type="ORF">GCM10023320_32890</name>
</gene>
<evidence type="ECO:0000256" key="1">
    <source>
        <dbReference type="SAM" id="MobiDB-lite"/>
    </source>
</evidence>
<dbReference type="Proteomes" id="UP001500804">
    <property type="component" value="Unassembled WGS sequence"/>
</dbReference>
<sequence>MPGGGEVLDHAEHRVGDAVDHGEEAFGDDRDAHGGTVSRRGIALVARHPTGNQHPVSVAQLAG</sequence>
<evidence type="ECO:0000313" key="2">
    <source>
        <dbReference type="EMBL" id="GAA5122532.1"/>
    </source>
</evidence>
<feature type="region of interest" description="Disordered" evidence="1">
    <location>
        <begin position="1"/>
        <end position="39"/>
    </location>
</feature>